<dbReference type="AlphaFoldDB" id="A0A6N9HQ80"/>
<dbReference type="Proteomes" id="UP000448575">
    <property type="component" value="Unassembled WGS sequence"/>
</dbReference>
<evidence type="ECO:0000313" key="2">
    <source>
        <dbReference type="EMBL" id="MYN05619.1"/>
    </source>
</evidence>
<organism evidence="2 3">
    <name type="scientific">Pseudoduganella guangdongensis</name>
    <dbReference type="NCBI Taxonomy" id="2692179"/>
    <lineage>
        <taxon>Bacteria</taxon>
        <taxon>Pseudomonadati</taxon>
        <taxon>Pseudomonadota</taxon>
        <taxon>Betaproteobacteria</taxon>
        <taxon>Burkholderiales</taxon>
        <taxon>Oxalobacteraceae</taxon>
        <taxon>Telluria group</taxon>
        <taxon>Pseudoduganella</taxon>
    </lineage>
</organism>
<dbReference type="EMBL" id="WWCJ01000034">
    <property type="protein sequence ID" value="MYN05619.1"/>
    <property type="molecule type" value="Genomic_DNA"/>
</dbReference>
<evidence type="ECO:0000259" key="1">
    <source>
        <dbReference type="PROSITE" id="PS51819"/>
    </source>
</evidence>
<dbReference type="Pfam" id="PF00903">
    <property type="entry name" value="Glyoxalase"/>
    <property type="match status" value="1"/>
</dbReference>
<dbReference type="RefSeq" id="WP_161028560.1">
    <property type="nucleotide sequence ID" value="NZ_WWCJ01000034.1"/>
</dbReference>
<feature type="domain" description="VOC" evidence="1">
    <location>
        <begin position="1"/>
        <end position="127"/>
    </location>
</feature>
<accession>A0A6N9HQ80</accession>
<comment type="caution">
    <text evidence="2">The sequence shown here is derived from an EMBL/GenBank/DDBJ whole genome shotgun (WGS) entry which is preliminary data.</text>
</comment>
<proteinExistence type="predicted"/>
<evidence type="ECO:0000313" key="3">
    <source>
        <dbReference type="Proteomes" id="UP000448575"/>
    </source>
</evidence>
<dbReference type="InterPro" id="IPR029068">
    <property type="entry name" value="Glyas_Bleomycin-R_OHBP_Dase"/>
</dbReference>
<name>A0A6N9HQ80_9BURK</name>
<dbReference type="InterPro" id="IPR004360">
    <property type="entry name" value="Glyas_Fos-R_dOase_dom"/>
</dbReference>
<sequence length="130" mass="13483">MISHVFLGVGAFGPAYRFHAAVMAALGHAQRFCDEGKPWAAWQAAGGGRPLFIIGHPFDGAPASAGNGQMTALLAPSRAAVDAAHAAALANGGRCEGAPGLRPQYHAHYYGAYFRDPDGNKLGVCCHDPL</sequence>
<dbReference type="SUPFAM" id="SSF54593">
    <property type="entry name" value="Glyoxalase/Bleomycin resistance protein/Dihydroxybiphenyl dioxygenase"/>
    <property type="match status" value="1"/>
</dbReference>
<dbReference type="PANTHER" id="PTHR35006:SF2">
    <property type="entry name" value="GLYOXALASE FAMILY PROTEIN (AFU_ORTHOLOGUE AFUA_5G14830)"/>
    <property type="match status" value="1"/>
</dbReference>
<gene>
    <name evidence="2" type="ORF">GTP41_26350</name>
</gene>
<dbReference type="PROSITE" id="PS51819">
    <property type="entry name" value="VOC"/>
    <property type="match status" value="1"/>
</dbReference>
<reference evidence="2 3" key="1">
    <citation type="submission" date="2019-12" db="EMBL/GenBank/DDBJ databases">
        <title>Novel species isolated from a subtropical stream in China.</title>
        <authorList>
            <person name="Lu H."/>
        </authorList>
    </citation>
    <scope>NUCLEOTIDE SEQUENCE [LARGE SCALE GENOMIC DNA]</scope>
    <source>
        <strain evidence="2 3">DS3</strain>
    </source>
</reference>
<dbReference type="PANTHER" id="PTHR35006">
    <property type="entry name" value="GLYOXALASE FAMILY PROTEIN (AFU_ORTHOLOGUE AFUA_5G14830)"/>
    <property type="match status" value="1"/>
</dbReference>
<dbReference type="Gene3D" id="3.10.180.10">
    <property type="entry name" value="2,3-Dihydroxybiphenyl 1,2-Dioxygenase, domain 1"/>
    <property type="match status" value="1"/>
</dbReference>
<dbReference type="CDD" id="cd07262">
    <property type="entry name" value="VOC_like"/>
    <property type="match status" value="1"/>
</dbReference>
<keyword evidence="3" id="KW-1185">Reference proteome</keyword>
<dbReference type="InterPro" id="IPR037523">
    <property type="entry name" value="VOC_core"/>
</dbReference>
<protein>
    <submittedName>
        <fullName evidence="2">VOC family protein</fullName>
    </submittedName>
</protein>